<dbReference type="Proteomes" id="UP000694522">
    <property type="component" value="Unplaced"/>
</dbReference>
<dbReference type="AlphaFoldDB" id="A0A8B9GHD4"/>
<reference evidence="2" key="1">
    <citation type="submission" date="2025-08" db="UniProtKB">
        <authorList>
            <consortium name="Ensembl"/>
        </authorList>
    </citation>
    <scope>IDENTIFICATION</scope>
</reference>
<proteinExistence type="predicted"/>
<sequence length="77" mass="8632">MVLLHWLLAVALAGHLCICPEPWGSYLCSSCWCLLTSSSFAMWSLLCWLNLILWTGDDPPYVLNSNSKASECRPQSK</sequence>
<dbReference type="Ensembl" id="ENSACOT00000023837.1">
    <property type="protein sequence ID" value="ENSACOP00000023037.1"/>
    <property type="gene ID" value="ENSACOG00000015621.1"/>
</dbReference>
<keyword evidence="1" id="KW-0812">Transmembrane</keyword>
<accession>A0A8B9GHD4</accession>
<reference evidence="2" key="2">
    <citation type="submission" date="2025-09" db="UniProtKB">
        <authorList>
            <consortium name="Ensembl"/>
        </authorList>
    </citation>
    <scope>IDENTIFICATION</scope>
</reference>
<name>A0A8B9GHD4_9PSIT</name>
<organism evidence="2 3">
    <name type="scientific">Amazona collaria</name>
    <name type="common">yellow-billed parrot</name>
    <dbReference type="NCBI Taxonomy" id="241587"/>
    <lineage>
        <taxon>Eukaryota</taxon>
        <taxon>Metazoa</taxon>
        <taxon>Chordata</taxon>
        <taxon>Craniata</taxon>
        <taxon>Vertebrata</taxon>
        <taxon>Euteleostomi</taxon>
        <taxon>Archelosauria</taxon>
        <taxon>Archosauria</taxon>
        <taxon>Dinosauria</taxon>
        <taxon>Saurischia</taxon>
        <taxon>Theropoda</taxon>
        <taxon>Coelurosauria</taxon>
        <taxon>Aves</taxon>
        <taxon>Neognathae</taxon>
        <taxon>Neoaves</taxon>
        <taxon>Telluraves</taxon>
        <taxon>Australaves</taxon>
        <taxon>Psittaciformes</taxon>
        <taxon>Psittacidae</taxon>
        <taxon>Amazona</taxon>
    </lineage>
</organism>
<protein>
    <submittedName>
        <fullName evidence="2">Uncharacterized protein</fullName>
    </submittedName>
</protein>
<feature type="transmembrane region" description="Helical" evidence="1">
    <location>
        <begin position="23"/>
        <end position="46"/>
    </location>
</feature>
<keyword evidence="1" id="KW-0472">Membrane</keyword>
<evidence type="ECO:0000256" key="1">
    <source>
        <dbReference type="SAM" id="Phobius"/>
    </source>
</evidence>
<evidence type="ECO:0000313" key="3">
    <source>
        <dbReference type="Proteomes" id="UP000694522"/>
    </source>
</evidence>
<keyword evidence="1" id="KW-1133">Transmembrane helix</keyword>
<keyword evidence="3" id="KW-1185">Reference proteome</keyword>
<evidence type="ECO:0000313" key="2">
    <source>
        <dbReference type="Ensembl" id="ENSACOP00000023037.1"/>
    </source>
</evidence>